<dbReference type="InterPro" id="IPR050311">
    <property type="entry name" value="ORC1/CDC6"/>
</dbReference>
<dbReference type="Proteomes" id="UP000039865">
    <property type="component" value="Unassembled WGS sequence"/>
</dbReference>
<evidence type="ECO:0000313" key="6">
    <source>
        <dbReference type="Proteomes" id="UP000039865"/>
    </source>
</evidence>
<dbReference type="InterPro" id="IPR036390">
    <property type="entry name" value="WH_DNA-bd_sf"/>
</dbReference>
<keyword evidence="5" id="KW-0132">Cell division</keyword>
<dbReference type="InParanoid" id="A0A078B754"/>
<dbReference type="GO" id="GO:0005634">
    <property type="term" value="C:nucleus"/>
    <property type="evidence" value="ECO:0007669"/>
    <property type="project" value="TreeGrafter"/>
</dbReference>
<dbReference type="GO" id="GO:0006270">
    <property type="term" value="P:DNA replication initiation"/>
    <property type="evidence" value="ECO:0007669"/>
    <property type="project" value="TreeGrafter"/>
</dbReference>
<dbReference type="OrthoDB" id="312304at2759"/>
<dbReference type="GO" id="GO:0003688">
    <property type="term" value="F:DNA replication origin binding"/>
    <property type="evidence" value="ECO:0007669"/>
    <property type="project" value="TreeGrafter"/>
</dbReference>
<dbReference type="Gene3D" id="1.10.8.60">
    <property type="match status" value="1"/>
</dbReference>
<evidence type="ECO:0000259" key="4">
    <source>
        <dbReference type="SMART" id="SM00382"/>
    </source>
</evidence>
<accession>A0A078B754</accession>
<protein>
    <submittedName>
        <fullName evidence="5">Cell division control protein</fullName>
    </submittedName>
</protein>
<dbReference type="GO" id="GO:0033314">
    <property type="term" value="P:mitotic DNA replication checkpoint signaling"/>
    <property type="evidence" value="ECO:0007669"/>
    <property type="project" value="TreeGrafter"/>
</dbReference>
<dbReference type="SMART" id="SM00382">
    <property type="entry name" value="AAA"/>
    <property type="match status" value="1"/>
</dbReference>
<keyword evidence="6" id="KW-1185">Reference proteome</keyword>
<dbReference type="InterPro" id="IPR049945">
    <property type="entry name" value="AAA_22"/>
</dbReference>
<keyword evidence="2" id="KW-0235">DNA replication</keyword>
<dbReference type="SUPFAM" id="SSF52540">
    <property type="entry name" value="P-loop containing nucleoside triphosphate hydrolases"/>
    <property type="match status" value="1"/>
</dbReference>
<dbReference type="OMA" id="EVMIHLK"/>
<organism evidence="5 6">
    <name type="scientific">Stylonychia lemnae</name>
    <name type="common">Ciliate</name>
    <dbReference type="NCBI Taxonomy" id="5949"/>
    <lineage>
        <taxon>Eukaryota</taxon>
        <taxon>Sar</taxon>
        <taxon>Alveolata</taxon>
        <taxon>Ciliophora</taxon>
        <taxon>Intramacronucleata</taxon>
        <taxon>Spirotrichea</taxon>
        <taxon>Stichotrichia</taxon>
        <taxon>Sporadotrichida</taxon>
        <taxon>Oxytrichidae</taxon>
        <taxon>Stylonychinae</taxon>
        <taxon>Stylonychia</taxon>
    </lineage>
</organism>
<sequence length="521" mass="59695">MLGKRARSYAENSGSSLDKKQKTSTQVNVPLDMQSVSTRTQSKCNTPDDLISQALPNVTLINTNEGNQQTGKNEKVKMTLKQQLIYLYSTLIDEYNCNHQQDLDSETQVEIYTRDREKKYIADFINESIRSKKSSLLYLCGHPGTGKTSTLHHVLSKVKQNQSNSQLYQNCEIMLYNAMSFRDVRKFCLRLLKDLSLILTGEAFDESSHSKNKIDDEDLSNLIAKTLIIKPNLTKIIVIDEIDTFETYQSSFLTMVKAILASKSNTVLIGIANSVDLPFKKKHSAIAMRDLQLLFEPYDEEQIIEILEKKTNMKYNSLPEIMRKNEDIKDVFFDLLEEKASKFIAVKVSRMNGDLRVAFDLVKSCFVYLQKELMMDNSEEVDINKQQVKSLMVAKVFELKYGSKLPETLRKLPRQNLIILEVIANLYENESEDRKFTYHDVYNKLGLKCKEHGLGKIAYSEMDSVMEVLQNYNIIEIDRASKLKDSKTQKFCLKVETAELFTALNNIISMRGGISESPSKK</sequence>
<proteinExistence type="inferred from homology"/>
<dbReference type="GO" id="GO:0051301">
    <property type="term" value="P:cell division"/>
    <property type="evidence" value="ECO:0007669"/>
    <property type="project" value="UniProtKB-KW"/>
</dbReference>
<dbReference type="GO" id="GO:0016887">
    <property type="term" value="F:ATP hydrolysis activity"/>
    <property type="evidence" value="ECO:0007669"/>
    <property type="project" value="InterPro"/>
</dbReference>
<name>A0A078B754_STYLE</name>
<dbReference type="SUPFAM" id="SSF46785">
    <property type="entry name" value="Winged helix' DNA-binding domain"/>
    <property type="match status" value="1"/>
</dbReference>
<dbReference type="InterPro" id="IPR036388">
    <property type="entry name" value="WH-like_DNA-bd_sf"/>
</dbReference>
<dbReference type="AlphaFoldDB" id="A0A078B754"/>
<dbReference type="PANTHER" id="PTHR10763">
    <property type="entry name" value="CELL DIVISION CONTROL PROTEIN 6-RELATED"/>
    <property type="match status" value="1"/>
</dbReference>
<dbReference type="PANTHER" id="PTHR10763:SF26">
    <property type="entry name" value="CELL DIVISION CONTROL PROTEIN 6 HOMOLOG"/>
    <property type="match status" value="1"/>
</dbReference>
<feature type="domain" description="AAA+ ATPase" evidence="4">
    <location>
        <begin position="133"/>
        <end position="299"/>
    </location>
</feature>
<comment type="similarity">
    <text evidence="1">Belongs to the CDC6/cdc18 family.</text>
</comment>
<dbReference type="InterPro" id="IPR003593">
    <property type="entry name" value="AAA+_ATPase"/>
</dbReference>
<dbReference type="Gene3D" id="1.10.10.10">
    <property type="entry name" value="Winged helix-like DNA-binding domain superfamily/Winged helix DNA-binding domain"/>
    <property type="match status" value="1"/>
</dbReference>
<evidence type="ECO:0000256" key="1">
    <source>
        <dbReference type="ARBA" id="ARBA00006184"/>
    </source>
</evidence>
<dbReference type="InterPro" id="IPR015163">
    <property type="entry name" value="Cdc6_C"/>
</dbReference>
<evidence type="ECO:0000256" key="2">
    <source>
        <dbReference type="ARBA" id="ARBA00022705"/>
    </source>
</evidence>
<reference evidence="5 6" key="1">
    <citation type="submission" date="2014-06" db="EMBL/GenBank/DDBJ databases">
        <authorList>
            <person name="Swart Estienne"/>
        </authorList>
    </citation>
    <scope>NUCLEOTIDE SEQUENCE [LARGE SCALE GENOMIC DNA]</scope>
    <source>
        <strain evidence="5 6">130c</strain>
    </source>
</reference>
<dbReference type="Gene3D" id="3.40.50.300">
    <property type="entry name" value="P-loop containing nucleotide triphosphate hydrolases"/>
    <property type="match status" value="1"/>
</dbReference>
<evidence type="ECO:0000313" key="5">
    <source>
        <dbReference type="EMBL" id="CDW90026.1"/>
    </source>
</evidence>
<gene>
    <name evidence="5" type="primary">Contig18815.g19956</name>
    <name evidence="5" type="ORF">STYLEM_19166</name>
</gene>
<keyword evidence="5" id="KW-0131">Cell cycle</keyword>
<dbReference type="InterPro" id="IPR027417">
    <property type="entry name" value="P-loop_NTPase"/>
</dbReference>
<dbReference type="Pfam" id="PF09079">
    <property type="entry name" value="WHD_Cdc6"/>
    <property type="match status" value="1"/>
</dbReference>
<dbReference type="EMBL" id="CCKQ01018087">
    <property type="protein sequence ID" value="CDW90026.1"/>
    <property type="molecule type" value="Genomic_DNA"/>
</dbReference>
<evidence type="ECO:0000256" key="3">
    <source>
        <dbReference type="SAM" id="MobiDB-lite"/>
    </source>
</evidence>
<feature type="region of interest" description="Disordered" evidence="3">
    <location>
        <begin position="1"/>
        <end position="27"/>
    </location>
</feature>
<dbReference type="Pfam" id="PF13401">
    <property type="entry name" value="AAA_22"/>
    <property type="match status" value="1"/>
</dbReference>